<organism evidence="2 3">
    <name type="scientific">Trifolium pratense</name>
    <name type="common">Red clover</name>
    <dbReference type="NCBI Taxonomy" id="57577"/>
    <lineage>
        <taxon>Eukaryota</taxon>
        <taxon>Viridiplantae</taxon>
        <taxon>Streptophyta</taxon>
        <taxon>Embryophyta</taxon>
        <taxon>Tracheophyta</taxon>
        <taxon>Spermatophyta</taxon>
        <taxon>Magnoliopsida</taxon>
        <taxon>eudicotyledons</taxon>
        <taxon>Gunneridae</taxon>
        <taxon>Pentapetalae</taxon>
        <taxon>rosids</taxon>
        <taxon>fabids</taxon>
        <taxon>Fabales</taxon>
        <taxon>Fabaceae</taxon>
        <taxon>Papilionoideae</taxon>
        <taxon>50 kb inversion clade</taxon>
        <taxon>NPAAA clade</taxon>
        <taxon>Hologalegina</taxon>
        <taxon>IRL clade</taxon>
        <taxon>Trifolieae</taxon>
        <taxon>Trifolium</taxon>
    </lineage>
</organism>
<accession>A0A2K3P1Q0</accession>
<sequence>MKTHQTGGTPLTLRNEGSNAVKMGRKRRKEGEEAVLRCALQIKG</sequence>
<proteinExistence type="predicted"/>
<comment type="caution">
    <text evidence="2">The sequence shown here is derived from an EMBL/GenBank/DDBJ whole genome shotgun (WGS) entry which is preliminary data.</text>
</comment>
<dbReference type="AlphaFoldDB" id="A0A2K3P1Q0"/>
<dbReference type="Proteomes" id="UP000236291">
    <property type="component" value="Unassembled WGS sequence"/>
</dbReference>
<evidence type="ECO:0000313" key="3">
    <source>
        <dbReference type="Proteomes" id="UP000236291"/>
    </source>
</evidence>
<reference evidence="2 3" key="1">
    <citation type="journal article" date="2014" name="Am. J. Bot.">
        <title>Genome assembly and annotation for red clover (Trifolium pratense; Fabaceae).</title>
        <authorList>
            <person name="Istvanek J."/>
            <person name="Jaros M."/>
            <person name="Krenek A."/>
            <person name="Repkova J."/>
        </authorList>
    </citation>
    <scope>NUCLEOTIDE SEQUENCE [LARGE SCALE GENOMIC DNA]</scope>
    <source>
        <strain evidence="3">cv. Tatra</strain>
        <tissue evidence="2">Young leaves</tissue>
    </source>
</reference>
<protein>
    <submittedName>
        <fullName evidence="2">Uncharacterized protein</fullName>
    </submittedName>
</protein>
<gene>
    <name evidence="2" type="ORF">L195_g005772</name>
</gene>
<name>A0A2K3P1Q0_TRIPR</name>
<feature type="region of interest" description="Disordered" evidence="1">
    <location>
        <begin position="1"/>
        <end position="33"/>
    </location>
</feature>
<evidence type="ECO:0000256" key="1">
    <source>
        <dbReference type="SAM" id="MobiDB-lite"/>
    </source>
</evidence>
<reference evidence="2 3" key="2">
    <citation type="journal article" date="2017" name="Front. Plant Sci.">
        <title>Gene Classification and Mining of Molecular Markers Useful in Red Clover (Trifolium pratense) Breeding.</title>
        <authorList>
            <person name="Istvanek J."/>
            <person name="Dluhosova J."/>
            <person name="Dluhos P."/>
            <person name="Patkova L."/>
            <person name="Nedelnik J."/>
            <person name="Repkova J."/>
        </authorList>
    </citation>
    <scope>NUCLEOTIDE SEQUENCE [LARGE SCALE GENOMIC DNA]</scope>
    <source>
        <strain evidence="3">cv. Tatra</strain>
        <tissue evidence="2">Young leaves</tissue>
    </source>
</reference>
<evidence type="ECO:0000313" key="2">
    <source>
        <dbReference type="EMBL" id="PNY09226.1"/>
    </source>
</evidence>
<dbReference type="EMBL" id="ASHM01003008">
    <property type="protein sequence ID" value="PNY09226.1"/>
    <property type="molecule type" value="Genomic_DNA"/>
</dbReference>